<reference evidence="1 2" key="1">
    <citation type="journal article" date="2021" name="Elife">
        <title>Chloroplast acquisition without the gene transfer in kleptoplastic sea slugs, Plakobranchus ocellatus.</title>
        <authorList>
            <person name="Maeda T."/>
            <person name="Takahashi S."/>
            <person name="Yoshida T."/>
            <person name="Shimamura S."/>
            <person name="Takaki Y."/>
            <person name="Nagai Y."/>
            <person name="Toyoda A."/>
            <person name="Suzuki Y."/>
            <person name="Arimoto A."/>
            <person name="Ishii H."/>
            <person name="Satoh N."/>
            <person name="Nishiyama T."/>
            <person name="Hasebe M."/>
            <person name="Maruyama T."/>
            <person name="Minagawa J."/>
            <person name="Obokata J."/>
            <person name="Shigenobu S."/>
        </authorList>
    </citation>
    <scope>NUCLEOTIDE SEQUENCE [LARGE SCALE GENOMIC DNA]</scope>
</reference>
<evidence type="ECO:0000313" key="2">
    <source>
        <dbReference type="Proteomes" id="UP000762676"/>
    </source>
</evidence>
<gene>
    <name evidence="1" type="ORF">ElyMa_005183600</name>
</gene>
<dbReference type="AlphaFoldDB" id="A0AAV4JSQ5"/>
<keyword evidence="2" id="KW-1185">Reference proteome</keyword>
<sequence length="106" mass="12112">MIEDDLTGVLVVIVFTWVANEVDVHDLVLISHLDRVQNAKAWLVRLWEVVNPRGVVVIVSKDEVWTKDSLDAVLSNRLRFVGEQDLPYTDSKGQRTASVTLWKRVE</sequence>
<evidence type="ECO:0000313" key="1">
    <source>
        <dbReference type="EMBL" id="GFS25440.1"/>
    </source>
</evidence>
<name>A0AAV4JSQ5_9GAST</name>
<proteinExistence type="predicted"/>
<dbReference type="EMBL" id="BMAT01010370">
    <property type="protein sequence ID" value="GFS25440.1"/>
    <property type="molecule type" value="Genomic_DNA"/>
</dbReference>
<protein>
    <submittedName>
        <fullName evidence="1">Ergothioneine synthase-like protein 039</fullName>
    </submittedName>
</protein>
<dbReference type="Proteomes" id="UP000762676">
    <property type="component" value="Unassembled WGS sequence"/>
</dbReference>
<organism evidence="1 2">
    <name type="scientific">Elysia marginata</name>
    <dbReference type="NCBI Taxonomy" id="1093978"/>
    <lineage>
        <taxon>Eukaryota</taxon>
        <taxon>Metazoa</taxon>
        <taxon>Spiralia</taxon>
        <taxon>Lophotrochozoa</taxon>
        <taxon>Mollusca</taxon>
        <taxon>Gastropoda</taxon>
        <taxon>Heterobranchia</taxon>
        <taxon>Euthyneura</taxon>
        <taxon>Panpulmonata</taxon>
        <taxon>Sacoglossa</taxon>
        <taxon>Placobranchoidea</taxon>
        <taxon>Plakobranchidae</taxon>
        <taxon>Elysia</taxon>
    </lineage>
</organism>
<comment type="caution">
    <text evidence="1">The sequence shown here is derived from an EMBL/GenBank/DDBJ whole genome shotgun (WGS) entry which is preliminary data.</text>
</comment>
<accession>A0AAV4JSQ5</accession>